<protein>
    <recommendedName>
        <fullName evidence="4">CARDB domain-containing protein</fullName>
    </recommendedName>
</protein>
<name>A0A2V2MWM0_9EURY</name>
<organism evidence="2 3">
    <name type="scientific">Methanospirillum lacunae</name>
    <dbReference type="NCBI Taxonomy" id="668570"/>
    <lineage>
        <taxon>Archaea</taxon>
        <taxon>Methanobacteriati</taxon>
        <taxon>Methanobacteriota</taxon>
        <taxon>Stenosarchaea group</taxon>
        <taxon>Methanomicrobia</taxon>
        <taxon>Methanomicrobiales</taxon>
        <taxon>Methanospirillaceae</taxon>
        <taxon>Methanospirillum</taxon>
    </lineage>
</organism>
<dbReference type="AlphaFoldDB" id="A0A2V2MWM0"/>
<reference evidence="2 3" key="1">
    <citation type="submission" date="2018-05" db="EMBL/GenBank/DDBJ databases">
        <title>Draft genome of Methanospirillum lacunae Ki8-1.</title>
        <authorList>
            <person name="Dueholm M.S."/>
            <person name="Nielsen P.H."/>
            <person name="Bakmann L.F."/>
            <person name="Otzen D.E."/>
        </authorList>
    </citation>
    <scope>NUCLEOTIDE SEQUENCE [LARGE SCALE GENOMIC DNA]</scope>
    <source>
        <strain evidence="2 3">Ki8-1</strain>
    </source>
</reference>
<dbReference type="Proteomes" id="UP000245657">
    <property type="component" value="Unassembled WGS sequence"/>
</dbReference>
<accession>A0A2V2MWM0</accession>
<evidence type="ECO:0000313" key="3">
    <source>
        <dbReference type="Proteomes" id="UP000245657"/>
    </source>
</evidence>
<dbReference type="GeneID" id="97547642"/>
<keyword evidence="1" id="KW-1133">Transmembrane helix</keyword>
<keyword evidence="3" id="KW-1185">Reference proteome</keyword>
<feature type="transmembrane region" description="Helical" evidence="1">
    <location>
        <begin position="20"/>
        <end position="38"/>
    </location>
</feature>
<keyword evidence="1" id="KW-0472">Membrane</keyword>
<evidence type="ECO:0000256" key="1">
    <source>
        <dbReference type="SAM" id="Phobius"/>
    </source>
</evidence>
<evidence type="ECO:0008006" key="4">
    <source>
        <dbReference type="Google" id="ProtNLM"/>
    </source>
</evidence>
<sequence>MSLISATGKIITRQNEEYRMKYVLVPGILVLICILFITPTQAGPVNLSITGASEQGGYISTDILFSPGTAGMDGYLTLWFNTPDGDCKNAKLLTWKTLSSGAEPGTVHMESAVPVDVTPGTYTISAIYGTGTSFPSSCDKGTSASSTVVVSTPGQAGHDMAGKLAASGASSTGPKYAIDTISGIDTAVRVEPGSGIKPGVTIRNLGADDTSAGQVEVHAFLGGNELIPVDAVISPMKSGEAKEESLSFTVPGYIPQQSYPFFLIIDPRGDHGLVDPESNLKRTGGKMSVAIEDPGVGCGCHQ</sequence>
<dbReference type="EMBL" id="QGMY01000011">
    <property type="protein sequence ID" value="PWR70630.1"/>
    <property type="molecule type" value="Genomic_DNA"/>
</dbReference>
<comment type="caution">
    <text evidence="2">The sequence shown here is derived from an EMBL/GenBank/DDBJ whole genome shotgun (WGS) entry which is preliminary data.</text>
</comment>
<evidence type="ECO:0000313" key="2">
    <source>
        <dbReference type="EMBL" id="PWR70630.1"/>
    </source>
</evidence>
<keyword evidence="1" id="KW-0812">Transmembrane</keyword>
<gene>
    <name evidence="2" type="ORF">DK846_14665</name>
</gene>
<proteinExistence type="predicted"/>
<dbReference type="RefSeq" id="WP_109969743.1">
    <property type="nucleotide sequence ID" value="NZ_CP176093.1"/>
</dbReference>